<dbReference type="EMBL" id="BLLF01001822">
    <property type="protein sequence ID" value="GFH21405.1"/>
    <property type="molecule type" value="Genomic_DNA"/>
</dbReference>
<organism evidence="1 2">
    <name type="scientific">Haematococcus lacustris</name>
    <name type="common">Green alga</name>
    <name type="synonym">Haematococcus pluvialis</name>
    <dbReference type="NCBI Taxonomy" id="44745"/>
    <lineage>
        <taxon>Eukaryota</taxon>
        <taxon>Viridiplantae</taxon>
        <taxon>Chlorophyta</taxon>
        <taxon>core chlorophytes</taxon>
        <taxon>Chlorophyceae</taxon>
        <taxon>CS clade</taxon>
        <taxon>Chlamydomonadales</taxon>
        <taxon>Haematococcaceae</taxon>
        <taxon>Haematococcus</taxon>
    </lineage>
</organism>
<sequence>MPTRLLAVFRFEWSGRPVNRQFTAIQARTGVHLTDAALGRGVHVERFARKTHVECTLESVHIKRTASAVRHVQPLLQRVGASRPQCT</sequence>
<dbReference type="AlphaFoldDB" id="A0A699ZHH6"/>
<dbReference type="Proteomes" id="UP000485058">
    <property type="component" value="Unassembled WGS sequence"/>
</dbReference>
<gene>
    <name evidence="1" type="ORF">HaLaN_18706</name>
</gene>
<protein>
    <submittedName>
        <fullName evidence="1">Uncharacterized protein</fullName>
    </submittedName>
</protein>
<reference evidence="1 2" key="1">
    <citation type="submission" date="2020-02" db="EMBL/GenBank/DDBJ databases">
        <title>Draft genome sequence of Haematococcus lacustris strain NIES-144.</title>
        <authorList>
            <person name="Morimoto D."/>
            <person name="Nakagawa S."/>
            <person name="Yoshida T."/>
            <person name="Sawayama S."/>
        </authorList>
    </citation>
    <scope>NUCLEOTIDE SEQUENCE [LARGE SCALE GENOMIC DNA]</scope>
    <source>
        <strain evidence="1 2">NIES-144</strain>
    </source>
</reference>
<evidence type="ECO:0000313" key="1">
    <source>
        <dbReference type="EMBL" id="GFH21405.1"/>
    </source>
</evidence>
<keyword evidence="2" id="KW-1185">Reference proteome</keyword>
<evidence type="ECO:0000313" key="2">
    <source>
        <dbReference type="Proteomes" id="UP000485058"/>
    </source>
</evidence>
<name>A0A699ZHH6_HAELA</name>
<accession>A0A699ZHH6</accession>
<proteinExistence type="predicted"/>
<comment type="caution">
    <text evidence="1">The sequence shown here is derived from an EMBL/GenBank/DDBJ whole genome shotgun (WGS) entry which is preliminary data.</text>
</comment>